<sequence>MVASSNYEQYSPFPRGSIPFELEGCQSSEEESELHSPFFDQPLAAFLPTERAFITPASILPPDSLIAPPHNSQHYAQSQGFGAHLDEYPKEPPNTAMTYNTSVQLRTQSFTSSAYELAMPHFPSLMNPAFNRYSNSVDAPPSAQITPSTSHFNLSHPSSSTASAPIPEPPLASPLVLDTVDPPKPVAPHGLPDASGAPSSPRPGPTRNVPSGVIACRQCRSRKIRCDSTRPKCQNCLKRGNDCAYDKVPKRRGPDKRPGTRKRSCKKRQSEGSESNQPKKQRRGDPFDEDTPARADCKQDEISPMTLPVFVPAHHKVNKPETYPPAPASSFVVGTPSFPDGYYVRVSSPRIPPPGPPISPSLHFYVFHHSRDAPSDLRSPETPSYDDPSPPPADDPVVNYARNSWWDELLDAYAPTREQAFKDISNDLKVLSTSSGHWLTFFNVDWFLPNLIDTHIRAHMQPALVYAYLAMAKFVRSSEIELGVCGRLQALKLRDVAKTHLQESWNKQWIDLGLAEAAMVLALFETSAHPQHNDASADAALLLLDKIIQTLQLTVLDARDHDTLDHSTGVPTVAHGHTLKRCECTAAPADNTSSWSFQPAWDPLWSADEVMAEETRRLCWSALVLVANHTVARAAEQREPLCLFLIESSNFQLLFPGEYHQRGEYGPAAAQSGKDSVWALYCRSMLLWNCTVRFWDERLSTEDRTRIACAAFVETRVVEEALDAHVCNIDTALIYMCREFISNTRLEVTYLTQRLLLDLDVRAKPVWNRRLAEEWLFYQEHVAKRVKNSLLLTRHGAGDRVSTAPVNTTSPTAAHVFIRRPFEIGWFTNQVETCLALWEGDRDLLHALELAKTFLAPTEVLNAMWPCAAFHARGKALRIQLSQACANSGIPPPPPSRALPLLPSLAPLPPSSTSSSTSSSNHMMGSSRS</sequence>
<dbReference type="AlphaFoldDB" id="A0AAD4LHR8"/>
<dbReference type="InterPro" id="IPR001138">
    <property type="entry name" value="Zn2Cys6_DnaBD"/>
</dbReference>
<feature type="region of interest" description="Disordered" evidence="6">
    <location>
        <begin position="888"/>
        <end position="929"/>
    </location>
</feature>
<feature type="compositionally biased region" description="Basic and acidic residues" evidence="6">
    <location>
        <begin position="283"/>
        <end position="301"/>
    </location>
</feature>
<evidence type="ECO:0000256" key="4">
    <source>
        <dbReference type="ARBA" id="ARBA00023163"/>
    </source>
</evidence>
<evidence type="ECO:0000256" key="5">
    <source>
        <dbReference type="ARBA" id="ARBA00023242"/>
    </source>
</evidence>
<evidence type="ECO:0000256" key="2">
    <source>
        <dbReference type="ARBA" id="ARBA00022723"/>
    </source>
</evidence>
<feature type="region of interest" description="Disordered" evidence="6">
    <location>
        <begin position="244"/>
        <end position="301"/>
    </location>
</feature>
<dbReference type="SMART" id="SM00066">
    <property type="entry name" value="GAL4"/>
    <property type="match status" value="1"/>
</dbReference>
<accession>A0AAD4LHR8</accession>
<evidence type="ECO:0000256" key="6">
    <source>
        <dbReference type="SAM" id="MobiDB-lite"/>
    </source>
</evidence>
<proteinExistence type="predicted"/>
<protein>
    <recommendedName>
        <fullName evidence="7">Zn(2)-C6 fungal-type domain-containing protein</fullName>
    </recommendedName>
</protein>
<feature type="region of interest" description="Disordered" evidence="6">
    <location>
        <begin position="372"/>
        <end position="396"/>
    </location>
</feature>
<keyword evidence="5" id="KW-0539">Nucleus</keyword>
<feature type="compositionally biased region" description="Basic residues" evidence="6">
    <location>
        <begin position="249"/>
        <end position="267"/>
    </location>
</feature>
<evidence type="ECO:0000256" key="1">
    <source>
        <dbReference type="ARBA" id="ARBA00004123"/>
    </source>
</evidence>
<dbReference type="PROSITE" id="PS50048">
    <property type="entry name" value="ZN2_CY6_FUNGAL_2"/>
    <property type="match status" value="1"/>
</dbReference>
<feature type="region of interest" description="Disordered" evidence="6">
    <location>
        <begin position="137"/>
        <end position="211"/>
    </location>
</feature>
<keyword evidence="4" id="KW-0804">Transcription</keyword>
<dbReference type="PANTHER" id="PTHR47338">
    <property type="entry name" value="ZN(II)2CYS6 TRANSCRIPTION FACTOR (EUROFUNG)-RELATED"/>
    <property type="match status" value="1"/>
</dbReference>
<evidence type="ECO:0000259" key="7">
    <source>
        <dbReference type="PROSITE" id="PS50048"/>
    </source>
</evidence>
<dbReference type="GO" id="GO:0000981">
    <property type="term" value="F:DNA-binding transcription factor activity, RNA polymerase II-specific"/>
    <property type="evidence" value="ECO:0007669"/>
    <property type="project" value="InterPro"/>
</dbReference>
<dbReference type="InterPro" id="IPR050815">
    <property type="entry name" value="TF_fung"/>
</dbReference>
<evidence type="ECO:0000256" key="3">
    <source>
        <dbReference type="ARBA" id="ARBA00023015"/>
    </source>
</evidence>
<reference evidence="8" key="1">
    <citation type="submission" date="2022-01" db="EMBL/GenBank/DDBJ databases">
        <title>Comparative genomics reveals a dynamic genome evolution in the ectomycorrhizal milk-cap (Lactarius) mushrooms.</title>
        <authorList>
            <consortium name="DOE Joint Genome Institute"/>
            <person name="Lebreton A."/>
            <person name="Tang N."/>
            <person name="Kuo A."/>
            <person name="LaButti K."/>
            <person name="Drula E."/>
            <person name="Barry K."/>
            <person name="Clum A."/>
            <person name="Lipzen A."/>
            <person name="Mousain D."/>
            <person name="Ng V."/>
            <person name="Wang R."/>
            <person name="Wang X."/>
            <person name="Dai Y."/>
            <person name="Henrissat B."/>
            <person name="Grigoriev I.V."/>
            <person name="Guerin-Laguette A."/>
            <person name="Yu F."/>
            <person name="Martin F.M."/>
        </authorList>
    </citation>
    <scope>NUCLEOTIDE SEQUENCE</scope>
    <source>
        <strain evidence="8">QP</strain>
    </source>
</reference>
<evidence type="ECO:0000313" key="9">
    <source>
        <dbReference type="Proteomes" id="UP001201163"/>
    </source>
</evidence>
<dbReference type="InterPro" id="IPR036864">
    <property type="entry name" value="Zn2-C6_fun-type_DNA-bd_sf"/>
</dbReference>
<comment type="subcellular location">
    <subcellularLocation>
        <location evidence="1">Nucleus</location>
    </subcellularLocation>
</comment>
<comment type="caution">
    <text evidence="8">The sequence shown here is derived from an EMBL/GenBank/DDBJ whole genome shotgun (WGS) entry which is preliminary data.</text>
</comment>
<dbReference type="GO" id="GO:0008270">
    <property type="term" value="F:zinc ion binding"/>
    <property type="evidence" value="ECO:0007669"/>
    <property type="project" value="InterPro"/>
</dbReference>
<dbReference type="SUPFAM" id="SSF57701">
    <property type="entry name" value="Zn2/Cys6 DNA-binding domain"/>
    <property type="match status" value="1"/>
</dbReference>
<dbReference type="PANTHER" id="PTHR47338:SF5">
    <property type="entry name" value="ZN(II)2CYS6 TRANSCRIPTION FACTOR (EUROFUNG)"/>
    <property type="match status" value="1"/>
</dbReference>
<dbReference type="Proteomes" id="UP001201163">
    <property type="component" value="Unassembled WGS sequence"/>
</dbReference>
<dbReference type="GO" id="GO:0005634">
    <property type="term" value="C:nucleus"/>
    <property type="evidence" value="ECO:0007669"/>
    <property type="project" value="UniProtKB-SubCell"/>
</dbReference>
<feature type="compositionally biased region" description="Low complexity" evidence="6">
    <location>
        <begin position="898"/>
        <end position="920"/>
    </location>
</feature>
<keyword evidence="2" id="KW-0479">Metal-binding</keyword>
<dbReference type="EMBL" id="JAKELL010000018">
    <property type="protein sequence ID" value="KAH8993370.1"/>
    <property type="molecule type" value="Genomic_DNA"/>
</dbReference>
<feature type="compositionally biased region" description="Polar residues" evidence="6">
    <location>
        <begin position="137"/>
        <end position="163"/>
    </location>
</feature>
<evidence type="ECO:0000313" key="8">
    <source>
        <dbReference type="EMBL" id="KAH8993370.1"/>
    </source>
</evidence>
<name>A0AAD4LHR8_9AGAM</name>
<gene>
    <name evidence="8" type="ORF">EDB92DRAFT_1796518</name>
</gene>
<dbReference type="Pfam" id="PF00172">
    <property type="entry name" value="Zn_clus"/>
    <property type="match status" value="1"/>
</dbReference>
<dbReference type="PROSITE" id="PS00463">
    <property type="entry name" value="ZN2_CY6_FUNGAL_1"/>
    <property type="match status" value="1"/>
</dbReference>
<keyword evidence="9" id="KW-1185">Reference proteome</keyword>
<keyword evidence="3" id="KW-0805">Transcription regulation</keyword>
<organism evidence="8 9">
    <name type="scientific">Lactarius akahatsu</name>
    <dbReference type="NCBI Taxonomy" id="416441"/>
    <lineage>
        <taxon>Eukaryota</taxon>
        <taxon>Fungi</taxon>
        <taxon>Dikarya</taxon>
        <taxon>Basidiomycota</taxon>
        <taxon>Agaricomycotina</taxon>
        <taxon>Agaricomycetes</taxon>
        <taxon>Russulales</taxon>
        <taxon>Russulaceae</taxon>
        <taxon>Lactarius</taxon>
    </lineage>
</organism>
<feature type="domain" description="Zn(2)-C6 fungal-type" evidence="7">
    <location>
        <begin position="215"/>
        <end position="245"/>
    </location>
</feature>
<dbReference type="Gene3D" id="4.10.240.10">
    <property type="entry name" value="Zn(2)-C6 fungal-type DNA-binding domain"/>
    <property type="match status" value="1"/>
</dbReference>
<dbReference type="CDD" id="cd00067">
    <property type="entry name" value="GAL4"/>
    <property type="match status" value="1"/>
</dbReference>